<dbReference type="AlphaFoldDB" id="A0A9W8ECA2"/>
<organism evidence="5 6">
    <name type="scientific">Coemansia thaxteri</name>
    <dbReference type="NCBI Taxonomy" id="2663907"/>
    <lineage>
        <taxon>Eukaryota</taxon>
        <taxon>Fungi</taxon>
        <taxon>Fungi incertae sedis</taxon>
        <taxon>Zoopagomycota</taxon>
        <taxon>Kickxellomycotina</taxon>
        <taxon>Kickxellomycetes</taxon>
        <taxon>Kickxellales</taxon>
        <taxon>Kickxellaceae</taxon>
        <taxon>Coemansia</taxon>
    </lineage>
</organism>
<accession>A0A9W8ECA2</accession>
<feature type="non-terminal residue" evidence="5">
    <location>
        <position position="1"/>
    </location>
</feature>
<dbReference type="PANTHER" id="PTHR43827:SF3">
    <property type="entry name" value="NADP-DEPENDENT OXIDOREDUCTASE DOMAIN-CONTAINING PROTEIN"/>
    <property type="match status" value="1"/>
</dbReference>
<reference evidence="5" key="1">
    <citation type="submission" date="2022-07" db="EMBL/GenBank/DDBJ databases">
        <title>Phylogenomic reconstructions and comparative analyses of Kickxellomycotina fungi.</title>
        <authorList>
            <person name="Reynolds N.K."/>
            <person name="Stajich J.E."/>
            <person name="Barry K."/>
            <person name="Grigoriev I.V."/>
            <person name="Crous P."/>
            <person name="Smith M.E."/>
        </authorList>
    </citation>
    <scope>NUCLEOTIDE SEQUENCE</scope>
    <source>
        <strain evidence="5">IMI 214461</strain>
    </source>
</reference>
<gene>
    <name evidence="5" type="ORF">H4R26_006249</name>
</gene>
<protein>
    <recommendedName>
        <fullName evidence="4">NADP-dependent oxidoreductase domain-containing protein</fullName>
    </recommendedName>
</protein>
<dbReference type="GO" id="GO:0016616">
    <property type="term" value="F:oxidoreductase activity, acting on the CH-OH group of donors, NAD or NADP as acceptor"/>
    <property type="evidence" value="ECO:0007669"/>
    <property type="project" value="UniProtKB-ARBA"/>
</dbReference>
<comment type="caution">
    <text evidence="5">The sequence shown here is derived from an EMBL/GenBank/DDBJ whole genome shotgun (WGS) entry which is preliminary data.</text>
</comment>
<dbReference type="InterPro" id="IPR018170">
    <property type="entry name" value="Aldo/ket_reductase_CS"/>
</dbReference>
<evidence type="ECO:0000313" key="5">
    <source>
        <dbReference type="EMBL" id="KAJ1995478.1"/>
    </source>
</evidence>
<dbReference type="PANTHER" id="PTHR43827">
    <property type="entry name" value="2,5-DIKETO-D-GLUCONIC ACID REDUCTASE"/>
    <property type="match status" value="1"/>
</dbReference>
<evidence type="ECO:0000256" key="2">
    <source>
        <dbReference type="ARBA" id="ARBA00022857"/>
    </source>
</evidence>
<dbReference type="InterPro" id="IPR036812">
    <property type="entry name" value="NAD(P)_OxRdtase_dom_sf"/>
</dbReference>
<dbReference type="PROSITE" id="PS00062">
    <property type="entry name" value="ALDOKETO_REDUCTASE_2"/>
    <property type="match status" value="1"/>
</dbReference>
<dbReference type="Proteomes" id="UP001150907">
    <property type="component" value="Unassembled WGS sequence"/>
</dbReference>
<dbReference type="OrthoDB" id="416253at2759"/>
<dbReference type="PRINTS" id="PR00069">
    <property type="entry name" value="ALDKETRDTASE"/>
</dbReference>
<feature type="domain" description="NADP-dependent oxidoreductase" evidence="4">
    <location>
        <begin position="2"/>
        <end position="178"/>
    </location>
</feature>
<dbReference type="InterPro" id="IPR023210">
    <property type="entry name" value="NADP_OxRdtase_dom"/>
</dbReference>
<keyword evidence="3" id="KW-0560">Oxidoreductase</keyword>
<dbReference type="Pfam" id="PF00248">
    <property type="entry name" value="Aldo_ket_red"/>
    <property type="match status" value="1"/>
</dbReference>
<evidence type="ECO:0000259" key="4">
    <source>
        <dbReference type="Pfam" id="PF00248"/>
    </source>
</evidence>
<evidence type="ECO:0000313" key="6">
    <source>
        <dbReference type="Proteomes" id="UP001150907"/>
    </source>
</evidence>
<dbReference type="SUPFAM" id="SSF51430">
    <property type="entry name" value="NAD(P)-linked oxidoreductase"/>
    <property type="match status" value="1"/>
</dbReference>
<name>A0A9W8ECA2_9FUNG</name>
<dbReference type="Gene3D" id="3.20.20.100">
    <property type="entry name" value="NADP-dependent oxidoreductase domain"/>
    <property type="match status" value="1"/>
</dbReference>
<proteinExistence type="inferred from homology"/>
<dbReference type="EMBL" id="JANBQF010001875">
    <property type="protein sequence ID" value="KAJ1995478.1"/>
    <property type="molecule type" value="Genomic_DNA"/>
</dbReference>
<evidence type="ECO:0000256" key="1">
    <source>
        <dbReference type="ARBA" id="ARBA00007905"/>
    </source>
</evidence>
<sequence length="194" mass="21867">ALQVDYIDLYLVHWPGASGVAPESPKHRSLREGSWKALESLYRQNKVRAIGVSNYTQRHLEEMREYAEIGPMVNQCELHPLCPQPGLLHCCHENNIAFTAYASLGESALLDERKDTVQLSQVCRRRPDLTRAQILLLWGLQHGVAVIPKATSVGHLQENIAVADRELSAEQMDMLDCIGEQPERRFCWNPATVA</sequence>
<keyword evidence="2" id="KW-0521">NADP</keyword>
<dbReference type="InterPro" id="IPR020471">
    <property type="entry name" value="AKR"/>
</dbReference>
<comment type="similarity">
    <text evidence="1">Belongs to the aldo/keto reductase family.</text>
</comment>
<evidence type="ECO:0000256" key="3">
    <source>
        <dbReference type="ARBA" id="ARBA00023002"/>
    </source>
</evidence>
<keyword evidence="6" id="KW-1185">Reference proteome</keyword>